<keyword evidence="2" id="KW-0813">Transport</keyword>
<dbReference type="EMBL" id="UGMX01000002">
    <property type="protein sequence ID" value="STW05368.1"/>
    <property type="molecule type" value="Genomic_DNA"/>
</dbReference>
<evidence type="ECO:0000256" key="4">
    <source>
        <dbReference type="ARBA" id="ARBA00023004"/>
    </source>
</evidence>
<dbReference type="InterPro" id="IPR039261">
    <property type="entry name" value="FNR_nucleotide-bd"/>
</dbReference>
<keyword evidence="4" id="KW-0408">Iron</keyword>
<dbReference type="GO" id="GO:0071949">
    <property type="term" value="F:FAD binding"/>
    <property type="evidence" value="ECO:0007669"/>
    <property type="project" value="TreeGrafter"/>
</dbReference>
<sequence>MRQRNGDVHAFADEVKALGETLPKFTSHVWYRSPSEADRQADAFDSEGLMDLSALADKIGDPQMQFYLCGPVAFMQFAAQQLVELGVNKDNIHYECFGPHKVL</sequence>
<reference evidence="6 7" key="1">
    <citation type="submission" date="2018-06" db="EMBL/GenBank/DDBJ databases">
        <authorList>
            <consortium name="Pathogen Informatics"/>
            <person name="Doyle S."/>
        </authorList>
    </citation>
    <scope>NUCLEOTIDE SEQUENCE [LARGE SCALE GENOMIC DNA]</scope>
    <source>
        <strain evidence="6 7">NCTC9149</strain>
    </source>
</reference>
<dbReference type="GO" id="GO:0046210">
    <property type="term" value="P:nitric oxide catabolic process"/>
    <property type="evidence" value="ECO:0007669"/>
    <property type="project" value="TreeGrafter"/>
</dbReference>
<keyword evidence="6" id="KW-0560">Oxidoreductase</keyword>
<proteinExistence type="predicted"/>
<dbReference type="Gene3D" id="3.40.50.80">
    <property type="entry name" value="Nucleotide-binding domain of ferredoxin-NADP reductase (FNR) module"/>
    <property type="match status" value="1"/>
</dbReference>
<dbReference type="PANTHER" id="PTHR43396">
    <property type="entry name" value="FLAVOHEMOPROTEIN"/>
    <property type="match status" value="1"/>
</dbReference>
<comment type="caution">
    <text evidence="6">The sequence shown here is derived from an EMBL/GenBank/DDBJ whole genome shotgun (WGS) entry which is preliminary data.</text>
</comment>
<evidence type="ECO:0000313" key="7">
    <source>
        <dbReference type="Proteomes" id="UP000254571"/>
    </source>
</evidence>
<dbReference type="SUPFAM" id="SSF52343">
    <property type="entry name" value="Ferredoxin reductase-like, C-terminal NADP-linked domain"/>
    <property type="match status" value="1"/>
</dbReference>
<protein>
    <submittedName>
        <fullName evidence="6">Flavohemoprotein</fullName>
        <ecNumber evidence="6">1.14.12.17</ecNumber>
    </submittedName>
</protein>
<keyword evidence="1" id="KW-0349">Heme</keyword>
<dbReference type="AlphaFoldDB" id="A0A7H4NYV3"/>
<evidence type="ECO:0000256" key="1">
    <source>
        <dbReference type="ARBA" id="ARBA00022617"/>
    </source>
</evidence>
<dbReference type="EC" id="1.14.12.17" evidence="6"/>
<organism evidence="6 7">
    <name type="scientific">Klebsiella grimontii</name>
    <dbReference type="NCBI Taxonomy" id="2058152"/>
    <lineage>
        <taxon>Bacteria</taxon>
        <taxon>Pseudomonadati</taxon>
        <taxon>Pseudomonadota</taxon>
        <taxon>Gammaproteobacteria</taxon>
        <taxon>Enterobacterales</taxon>
        <taxon>Enterobacteriaceae</taxon>
        <taxon>Klebsiella/Raoultella group</taxon>
        <taxon>Klebsiella</taxon>
    </lineage>
</organism>
<dbReference type="Proteomes" id="UP000254571">
    <property type="component" value="Unassembled WGS sequence"/>
</dbReference>
<dbReference type="GO" id="GO:0005344">
    <property type="term" value="F:oxygen carrier activity"/>
    <property type="evidence" value="ECO:0007669"/>
    <property type="project" value="UniProtKB-KW"/>
</dbReference>
<name>A0A7H4NYV3_9ENTR</name>
<dbReference type="InterPro" id="IPR001433">
    <property type="entry name" value="OxRdtase_FAD/NAD-bd"/>
</dbReference>
<dbReference type="GO" id="GO:0008941">
    <property type="term" value="F:nitric oxide dioxygenase NAD(P)H activity"/>
    <property type="evidence" value="ECO:0007669"/>
    <property type="project" value="UniProtKB-EC"/>
</dbReference>
<evidence type="ECO:0000256" key="3">
    <source>
        <dbReference type="ARBA" id="ARBA00022723"/>
    </source>
</evidence>
<dbReference type="Pfam" id="PF00175">
    <property type="entry name" value="NAD_binding_1"/>
    <property type="match status" value="1"/>
</dbReference>
<dbReference type="PANTHER" id="PTHR43396:SF3">
    <property type="entry name" value="FLAVOHEMOPROTEIN"/>
    <property type="match status" value="1"/>
</dbReference>
<feature type="domain" description="Oxidoreductase FAD/NAD(P)-binding" evidence="5">
    <location>
        <begin position="4"/>
        <end position="79"/>
    </location>
</feature>
<dbReference type="GO" id="GO:0046872">
    <property type="term" value="F:metal ion binding"/>
    <property type="evidence" value="ECO:0007669"/>
    <property type="project" value="UniProtKB-KW"/>
</dbReference>
<evidence type="ECO:0000259" key="5">
    <source>
        <dbReference type="Pfam" id="PF00175"/>
    </source>
</evidence>
<evidence type="ECO:0000313" key="6">
    <source>
        <dbReference type="EMBL" id="STW05368.1"/>
    </source>
</evidence>
<keyword evidence="3" id="KW-0479">Metal-binding</keyword>
<evidence type="ECO:0000256" key="2">
    <source>
        <dbReference type="ARBA" id="ARBA00022621"/>
    </source>
</evidence>
<accession>A0A7H4NYV3</accession>
<dbReference type="GO" id="GO:0071500">
    <property type="term" value="P:cellular response to nitrosative stress"/>
    <property type="evidence" value="ECO:0007669"/>
    <property type="project" value="TreeGrafter"/>
</dbReference>
<gene>
    <name evidence="6" type="primary">hmp_1</name>
    <name evidence="6" type="ORF">NCTC9149_01753</name>
</gene>
<keyword evidence="2" id="KW-0561">Oxygen transport</keyword>